<dbReference type="HOGENOM" id="CLU_1152750_0_0_1"/>
<protein>
    <submittedName>
        <fullName evidence="3">Uncharacterized protein</fullName>
    </submittedName>
</protein>
<evidence type="ECO:0000313" key="3">
    <source>
        <dbReference type="EMBL" id="EFX82249.1"/>
    </source>
</evidence>
<dbReference type="Proteomes" id="UP000000305">
    <property type="component" value="Unassembled WGS sequence"/>
</dbReference>
<dbReference type="EMBL" id="GL732540">
    <property type="protein sequence ID" value="EFX82249.1"/>
    <property type="molecule type" value="Genomic_DNA"/>
</dbReference>
<keyword evidence="2" id="KW-0732">Signal</keyword>
<evidence type="ECO:0000256" key="1">
    <source>
        <dbReference type="SAM" id="Coils"/>
    </source>
</evidence>
<evidence type="ECO:0000256" key="2">
    <source>
        <dbReference type="SAM" id="SignalP"/>
    </source>
</evidence>
<dbReference type="KEGG" id="dpx:DAPPUDRAFT_241487"/>
<sequence length="241" mass="27237">MKMGGNQKSYLVLTLFALLASSDKYWCFTCGFIAKTDCATSKHSTLYLAADTVNNLDAFVDLREEFHAKKTKEKINLTVGLEMRKDIQRHLNELSQSVEAAKKQIEELQNENNLCMDEIVSKLDGLLQISEKDTQNKTTELFLAEVASCLDDSTPEEMVHKLKIELDKSLETCQQGLKETASLSCQYEQWKKMKIAIKIFDLDGRQNTICPLLNQGFQLLTRNGSDGISKINDPLIDFLQG</sequence>
<evidence type="ECO:0000313" key="4">
    <source>
        <dbReference type="Proteomes" id="UP000000305"/>
    </source>
</evidence>
<name>E9GED7_DAPPU</name>
<feature type="chain" id="PRO_5003236959" evidence="2">
    <location>
        <begin position="28"/>
        <end position="241"/>
    </location>
</feature>
<dbReference type="AlphaFoldDB" id="E9GED7"/>
<dbReference type="InParanoid" id="E9GED7"/>
<keyword evidence="4" id="KW-1185">Reference proteome</keyword>
<proteinExistence type="predicted"/>
<keyword evidence="1" id="KW-0175">Coiled coil</keyword>
<feature type="coiled-coil region" evidence="1">
    <location>
        <begin position="84"/>
        <end position="118"/>
    </location>
</feature>
<reference evidence="3 4" key="1">
    <citation type="journal article" date="2011" name="Science">
        <title>The ecoresponsive genome of Daphnia pulex.</title>
        <authorList>
            <person name="Colbourne J.K."/>
            <person name="Pfrender M.E."/>
            <person name="Gilbert D."/>
            <person name="Thomas W.K."/>
            <person name="Tucker A."/>
            <person name="Oakley T.H."/>
            <person name="Tokishita S."/>
            <person name="Aerts A."/>
            <person name="Arnold G.J."/>
            <person name="Basu M.K."/>
            <person name="Bauer D.J."/>
            <person name="Caceres C.E."/>
            <person name="Carmel L."/>
            <person name="Casola C."/>
            <person name="Choi J.H."/>
            <person name="Detter J.C."/>
            <person name="Dong Q."/>
            <person name="Dusheyko S."/>
            <person name="Eads B.D."/>
            <person name="Frohlich T."/>
            <person name="Geiler-Samerotte K.A."/>
            <person name="Gerlach D."/>
            <person name="Hatcher P."/>
            <person name="Jogdeo S."/>
            <person name="Krijgsveld J."/>
            <person name="Kriventseva E.V."/>
            <person name="Kultz D."/>
            <person name="Laforsch C."/>
            <person name="Lindquist E."/>
            <person name="Lopez J."/>
            <person name="Manak J.R."/>
            <person name="Muller J."/>
            <person name="Pangilinan J."/>
            <person name="Patwardhan R.P."/>
            <person name="Pitluck S."/>
            <person name="Pritham E.J."/>
            <person name="Rechtsteiner A."/>
            <person name="Rho M."/>
            <person name="Rogozin I.B."/>
            <person name="Sakarya O."/>
            <person name="Salamov A."/>
            <person name="Schaack S."/>
            <person name="Shapiro H."/>
            <person name="Shiga Y."/>
            <person name="Skalitzky C."/>
            <person name="Smith Z."/>
            <person name="Souvorov A."/>
            <person name="Sung W."/>
            <person name="Tang Z."/>
            <person name="Tsuchiya D."/>
            <person name="Tu H."/>
            <person name="Vos H."/>
            <person name="Wang M."/>
            <person name="Wolf Y.I."/>
            <person name="Yamagata H."/>
            <person name="Yamada T."/>
            <person name="Ye Y."/>
            <person name="Shaw J.R."/>
            <person name="Andrews J."/>
            <person name="Crease T.J."/>
            <person name="Tang H."/>
            <person name="Lucas S.M."/>
            <person name="Robertson H.M."/>
            <person name="Bork P."/>
            <person name="Koonin E.V."/>
            <person name="Zdobnov E.M."/>
            <person name="Grigoriev I.V."/>
            <person name="Lynch M."/>
            <person name="Boore J.L."/>
        </authorList>
    </citation>
    <scope>NUCLEOTIDE SEQUENCE [LARGE SCALE GENOMIC DNA]</scope>
</reference>
<gene>
    <name evidence="3" type="ORF">DAPPUDRAFT_241487</name>
</gene>
<dbReference type="PhylomeDB" id="E9GED7"/>
<feature type="signal peptide" evidence="2">
    <location>
        <begin position="1"/>
        <end position="27"/>
    </location>
</feature>
<organism evidence="3 4">
    <name type="scientific">Daphnia pulex</name>
    <name type="common">Water flea</name>
    <dbReference type="NCBI Taxonomy" id="6669"/>
    <lineage>
        <taxon>Eukaryota</taxon>
        <taxon>Metazoa</taxon>
        <taxon>Ecdysozoa</taxon>
        <taxon>Arthropoda</taxon>
        <taxon>Crustacea</taxon>
        <taxon>Branchiopoda</taxon>
        <taxon>Diplostraca</taxon>
        <taxon>Cladocera</taxon>
        <taxon>Anomopoda</taxon>
        <taxon>Daphniidae</taxon>
        <taxon>Daphnia</taxon>
    </lineage>
</organism>
<accession>E9GED7</accession>